<evidence type="ECO:0000256" key="5">
    <source>
        <dbReference type="ARBA" id="ARBA00023163"/>
    </source>
</evidence>
<dbReference type="Pfam" id="PF00126">
    <property type="entry name" value="HTH_1"/>
    <property type="match status" value="1"/>
</dbReference>
<dbReference type="InterPro" id="IPR036388">
    <property type="entry name" value="WH-like_DNA-bd_sf"/>
</dbReference>
<dbReference type="Proteomes" id="UP000309061">
    <property type="component" value="Chromosome"/>
</dbReference>
<dbReference type="GO" id="GO:0003700">
    <property type="term" value="F:DNA-binding transcription factor activity"/>
    <property type="evidence" value="ECO:0007669"/>
    <property type="project" value="InterPro"/>
</dbReference>
<dbReference type="Gene3D" id="3.40.190.10">
    <property type="entry name" value="Periplasmic binding protein-like II"/>
    <property type="match status" value="2"/>
</dbReference>
<organism evidence="7 8">
    <name type="scientific">Methylocystis heyeri</name>
    <dbReference type="NCBI Taxonomy" id="391905"/>
    <lineage>
        <taxon>Bacteria</taxon>
        <taxon>Pseudomonadati</taxon>
        <taxon>Pseudomonadota</taxon>
        <taxon>Alphaproteobacteria</taxon>
        <taxon>Hyphomicrobiales</taxon>
        <taxon>Methylocystaceae</taxon>
        <taxon>Methylocystis</taxon>
    </lineage>
</organism>
<dbReference type="AlphaFoldDB" id="A0A6B8KLE8"/>
<dbReference type="PROSITE" id="PS50931">
    <property type="entry name" value="HTH_LYSR"/>
    <property type="match status" value="1"/>
</dbReference>
<gene>
    <name evidence="7" type="ORF">H2LOC_019070</name>
</gene>
<dbReference type="SUPFAM" id="SSF46785">
    <property type="entry name" value="Winged helix' DNA-binding domain"/>
    <property type="match status" value="1"/>
</dbReference>
<evidence type="ECO:0000256" key="3">
    <source>
        <dbReference type="ARBA" id="ARBA00023015"/>
    </source>
</evidence>
<evidence type="ECO:0000256" key="1">
    <source>
        <dbReference type="ARBA" id="ARBA00009437"/>
    </source>
</evidence>
<dbReference type="InterPro" id="IPR000847">
    <property type="entry name" value="LysR_HTH_N"/>
</dbReference>
<sequence length="305" mass="33576">MDFRKVDLNLLVALDALLDERSVTRAAERLAMSQPALSNALHRLRGLFADPLFTRGQRGLIPTARALELALPIKGLLRGADELLQPQTFHPAATTTEFKIATTDYMFVTLLVPLIERLQSDGPGIAVTVRSLESPDIPDRLARGELDLAISIPEFSAPHLQSRWLYTDRYVGAMRRHHPLARIRELSIADLCGHPHTLVAPAGGRVSGPVDDALARLGTKRAIRASVPSFLALPYLLACTDLIAVCPERLSRTFGAELVVFEIPLNIPSFDVIAVWHARSHNDAAHRWLRQALAALSSETHKPTE</sequence>
<dbReference type="EMBL" id="CP046052">
    <property type="protein sequence ID" value="QGM47608.1"/>
    <property type="molecule type" value="Genomic_DNA"/>
</dbReference>
<dbReference type="OrthoDB" id="8339333at2"/>
<dbReference type="SUPFAM" id="SSF53850">
    <property type="entry name" value="Periplasmic binding protein-like II"/>
    <property type="match status" value="1"/>
</dbReference>
<dbReference type="InterPro" id="IPR036390">
    <property type="entry name" value="WH_DNA-bd_sf"/>
</dbReference>
<evidence type="ECO:0000313" key="8">
    <source>
        <dbReference type="Proteomes" id="UP000309061"/>
    </source>
</evidence>
<dbReference type="PANTHER" id="PTHR30118">
    <property type="entry name" value="HTH-TYPE TRANSCRIPTIONAL REGULATOR LEUO-RELATED"/>
    <property type="match status" value="1"/>
</dbReference>
<keyword evidence="3" id="KW-0805">Transcription regulation</keyword>
<proteinExistence type="inferred from homology"/>
<keyword evidence="8" id="KW-1185">Reference proteome</keyword>
<dbReference type="Pfam" id="PF03466">
    <property type="entry name" value="LysR_substrate"/>
    <property type="match status" value="1"/>
</dbReference>
<keyword evidence="2" id="KW-0536">Nodulation</keyword>
<keyword evidence="4" id="KW-0238">DNA-binding</keyword>
<dbReference type="PRINTS" id="PR00039">
    <property type="entry name" value="HTHLYSR"/>
</dbReference>
<dbReference type="InterPro" id="IPR050389">
    <property type="entry name" value="LysR-type_TF"/>
</dbReference>
<dbReference type="InterPro" id="IPR005119">
    <property type="entry name" value="LysR_subst-bd"/>
</dbReference>
<evidence type="ECO:0000313" key="7">
    <source>
        <dbReference type="EMBL" id="QGM47608.1"/>
    </source>
</evidence>
<accession>A0A6B8KLE8</accession>
<feature type="domain" description="HTH lysR-type" evidence="6">
    <location>
        <begin position="6"/>
        <end position="63"/>
    </location>
</feature>
<dbReference type="KEGG" id="mhey:H2LOC_019070"/>
<evidence type="ECO:0000256" key="4">
    <source>
        <dbReference type="ARBA" id="ARBA00023125"/>
    </source>
</evidence>
<dbReference type="RefSeq" id="WP_136497158.1">
    <property type="nucleotide sequence ID" value="NZ_CP046052.1"/>
</dbReference>
<protein>
    <submittedName>
        <fullName evidence="7">LysR family transcriptional regulator</fullName>
    </submittedName>
</protein>
<reference evidence="7 8" key="1">
    <citation type="submission" date="2019-11" db="EMBL/GenBank/DDBJ databases">
        <title>The genome sequence of Methylocystis heyeri.</title>
        <authorList>
            <person name="Oshkin I.Y."/>
            <person name="Miroshnikov K."/>
            <person name="Dedysh S.N."/>
        </authorList>
    </citation>
    <scope>NUCLEOTIDE SEQUENCE [LARGE SCALE GENOMIC DNA]</scope>
    <source>
        <strain evidence="7 8">H2</strain>
    </source>
</reference>
<evidence type="ECO:0000259" key="6">
    <source>
        <dbReference type="PROSITE" id="PS50931"/>
    </source>
</evidence>
<comment type="similarity">
    <text evidence="1">Belongs to the LysR transcriptional regulatory family.</text>
</comment>
<evidence type="ECO:0000256" key="2">
    <source>
        <dbReference type="ARBA" id="ARBA00022458"/>
    </source>
</evidence>
<keyword evidence="5" id="KW-0804">Transcription</keyword>
<name>A0A6B8KLE8_9HYPH</name>
<dbReference type="GO" id="GO:0003677">
    <property type="term" value="F:DNA binding"/>
    <property type="evidence" value="ECO:0007669"/>
    <property type="project" value="UniProtKB-KW"/>
</dbReference>
<dbReference type="Gene3D" id="1.10.10.10">
    <property type="entry name" value="Winged helix-like DNA-binding domain superfamily/Winged helix DNA-binding domain"/>
    <property type="match status" value="1"/>
</dbReference>
<dbReference type="PANTHER" id="PTHR30118:SF15">
    <property type="entry name" value="TRANSCRIPTIONAL REGULATORY PROTEIN"/>
    <property type="match status" value="1"/>
</dbReference>